<dbReference type="Proteomes" id="UP001148786">
    <property type="component" value="Unassembled WGS sequence"/>
</dbReference>
<evidence type="ECO:0000313" key="3">
    <source>
        <dbReference type="Proteomes" id="UP001148786"/>
    </source>
</evidence>
<feature type="compositionally biased region" description="Polar residues" evidence="1">
    <location>
        <begin position="344"/>
        <end position="353"/>
    </location>
</feature>
<name>A0A9W8JR61_9AGAR</name>
<keyword evidence="3" id="KW-1185">Reference proteome</keyword>
<evidence type="ECO:0000256" key="1">
    <source>
        <dbReference type="SAM" id="MobiDB-lite"/>
    </source>
</evidence>
<feature type="region of interest" description="Disordered" evidence="1">
    <location>
        <begin position="321"/>
        <end position="353"/>
    </location>
</feature>
<sequence>MDTYDGALFARITQVAESNSTPLTPLVSAARTTLRVLASAKGPESHNLAKHAVRIVGLLCRVEMQVETRQIVENVLVLLQKILQHVGRTRIWDGIMVVSLIVGQGSRGEDLGQLPADENDNNMAFPSAGPNPAQEPHEADQVGAKYPIPGVTSRPSTFAASPTSAFLPSHCVPPTNAYPAPHFSSQPSPFLPGAPMFYSAPLQTPMYPGPVLPPQGIINTNNSGNAQNITIVNNNQYFKLSRGNSLLRHFLPRNPCEPSISDQIRMAADVAQAISPPFWNAPAPVVSPSQPLYGPTAAFTPGLSAPFTASVPSGSYPYALPSSSNWDTGDAQDVRRSLSKGKSRQYTDTDSGI</sequence>
<gene>
    <name evidence="2" type="ORF">NLJ89_g10127</name>
</gene>
<reference evidence="2" key="1">
    <citation type="submission" date="2022-07" db="EMBL/GenBank/DDBJ databases">
        <title>Genome Sequence of Agrocybe chaxingu.</title>
        <authorList>
            <person name="Buettner E."/>
        </authorList>
    </citation>
    <scope>NUCLEOTIDE SEQUENCE</scope>
    <source>
        <strain evidence="2">MP-N11</strain>
    </source>
</reference>
<protein>
    <submittedName>
        <fullName evidence="2">Uncharacterized protein</fullName>
    </submittedName>
</protein>
<comment type="caution">
    <text evidence="2">The sequence shown here is derived from an EMBL/GenBank/DDBJ whole genome shotgun (WGS) entry which is preliminary data.</text>
</comment>
<dbReference type="AlphaFoldDB" id="A0A9W8JR61"/>
<accession>A0A9W8JR61</accession>
<organism evidence="2 3">
    <name type="scientific">Agrocybe chaxingu</name>
    <dbReference type="NCBI Taxonomy" id="84603"/>
    <lineage>
        <taxon>Eukaryota</taxon>
        <taxon>Fungi</taxon>
        <taxon>Dikarya</taxon>
        <taxon>Basidiomycota</taxon>
        <taxon>Agaricomycotina</taxon>
        <taxon>Agaricomycetes</taxon>
        <taxon>Agaricomycetidae</taxon>
        <taxon>Agaricales</taxon>
        <taxon>Agaricineae</taxon>
        <taxon>Strophariaceae</taxon>
        <taxon>Agrocybe</taxon>
    </lineage>
</organism>
<feature type="region of interest" description="Disordered" evidence="1">
    <location>
        <begin position="111"/>
        <end position="140"/>
    </location>
</feature>
<proteinExistence type="predicted"/>
<dbReference type="EMBL" id="JANKHO010001756">
    <property type="protein sequence ID" value="KAJ3499195.1"/>
    <property type="molecule type" value="Genomic_DNA"/>
</dbReference>
<evidence type="ECO:0000313" key="2">
    <source>
        <dbReference type="EMBL" id="KAJ3499195.1"/>
    </source>
</evidence>